<dbReference type="AlphaFoldDB" id="A0A2H3BMG0"/>
<accession>A0A2H3BMG0</accession>
<keyword evidence="2" id="KW-1185">Reference proteome</keyword>
<sequence>MLPVDDKFSLIYDLPGHKNLKTKGIRKRWLASRLGAVWYSSGWQCFFRIYEEY</sequence>
<name>A0A2H3BMG0_9AGAR</name>
<dbReference type="EMBL" id="KZ293422">
    <property type="protein sequence ID" value="PBK72065.1"/>
    <property type="molecule type" value="Genomic_DNA"/>
</dbReference>
<protein>
    <submittedName>
        <fullName evidence="1">Uncharacterized protein</fullName>
    </submittedName>
</protein>
<proteinExistence type="predicted"/>
<evidence type="ECO:0000313" key="1">
    <source>
        <dbReference type="EMBL" id="PBK72065.1"/>
    </source>
</evidence>
<dbReference type="Proteomes" id="UP000218334">
    <property type="component" value="Unassembled WGS sequence"/>
</dbReference>
<gene>
    <name evidence="1" type="ORF">ARMSODRAFT_953748</name>
</gene>
<reference evidence="2" key="1">
    <citation type="journal article" date="2017" name="Nat. Ecol. Evol.">
        <title>Genome expansion and lineage-specific genetic innovations in the forest pathogenic fungi Armillaria.</title>
        <authorList>
            <person name="Sipos G."/>
            <person name="Prasanna A.N."/>
            <person name="Walter M.C."/>
            <person name="O'Connor E."/>
            <person name="Balint B."/>
            <person name="Krizsan K."/>
            <person name="Kiss B."/>
            <person name="Hess J."/>
            <person name="Varga T."/>
            <person name="Slot J."/>
            <person name="Riley R."/>
            <person name="Boka B."/>
            <person name="Rigling D."/>
            <person name="Barry K."/>
            <person name="Lee J."/>
            <person name="Mihaltcheva S."/>
            <person name="LaButti K."/>
            <person name="Lipzen A."/>
            <person name="Waldron R."/>
            <person name="Moloney N.M."/>
            <person name="Sperisen C."/>
            <person name="Kredics L."/>
            <person name="Vagvoelgyi C."/>
            <person name="Patrignani A."/>
            <person name="Fitzpatrick D."/>
            <person name="Nagy I."/>
            <person name="Doyle S."/>
            <person name="Anderson J.B."/>
            <person name="Grigoriev I.V."/>
            <person name="Gueldener U."/>
            <person name="Muensterkoetter M."/>
            <person name="Nagy L.G."/>
        </authorList>
    </citation>
    <scope>NUCLEOTIDE SEQUENCE [LARGE SCALE GENOMIC DNA]</scope>
    <source>
        <strain evidence="2">28-4</strain>
    </source>
</reference>
<organism evidence="1 2">
    <name type="scientific">Armillaria solidipes</name>
    <dbReference type="NCBI Taxonomy" id="1076256"/>
    <lineage>
        <taxon>Eukaryota</taxon>
        <taxon>Fungi</taxon>
        <taxon>Dikarya</taxon>
        <taxon>Basidiomycota</taxon>
        <taxon>Agaricomycotina</taxon>
        <taxon>Agaricomycetes</taxon>
        <taxon>Agaricomycetidae</taxon>
        <taxon>Agaricales</taxon>
        <taxon>Marasmiineae</taxon>
        <taxon>Physalacriaceae</taxon>
        <taxon>Armillaria</taxon>
    </lineage>
</organism>
<evidence type="ECO:0000313" key="2">
    <source>
        <dbReference type="Proteomes" id="UP000218334"/>
    </source>
</evidence>